<dbReference type="AlphaFoldDB" id="A0A9D4RUM8"/>
<dbReference type="InterPro" id="IPR035500">
    <property type="entry name" value="NHR-like_dom_sf"/>
</dbReference>
<organism evidence="7 8">
    <name type="scientific">Dreissena polymorpha</name>
    <name type="common">Zebra mussel</name>
    <name type="synonym">Mytilus polymorpha</name>
    <dbReference type="NCBI Taxonomy" id="45954"/>
    <lineage>
        <taxon>Eukaryota</taxon>
        <taxon>Metazoa</taxon>
        <taxon>Spiralia</taxon>
        <taxon>Lophotrochozoa</taxon>
        <taxon>Mollusca</taxon>
        <taxon>Bivalvia</taxon>
        <taxon>Autobranchia</taxon>
        <taxon>Heteroconchia</taxon>
        <taxon>Euheterodonta</taxon>
        <taxon>Imparidentia</taxon>
        <taxon>Neoheterodontei</taxon>
        <taxon>Myida</taxon>
        <taxon>Dreissenoidea</taxon>
        <taxon>Dreissenidae</taxon>
        <taxon>Dreissena</taxon>
    </lineage>
</organism>
<feature type="domain" description="NR LBD" evidence="6">
    <location>
        <begin position="313"/>
        <end position="544"/>
    </location>
</feature>
<evidence type="ECO:0000256" key="5">
    <source>
        <dbReference type="SAM" id="MobiDB-lite"/>
    </source>
</evidence>
<dbReference type="SUPFAM" id="SSF48508">
    <property type="entry name" value="Nuclear receptor ligand-binding domain"/>
    <property type="match status" value="1"/>
</dbReference>
<dbReference type="Pfam" id="PF00104">
    <property type="entry name" value="Hormone_recep"/>
    <property type="match status" value="1"/>
</dbReference>
<feature type="compositionally biased region" description="Low complexity" evidence="5">
    <location>
        <begin position="81"/>
        <end position="125"/>
    </location>
</feature>
<dbReference type="InterPro" id="IPR001723">
    <property type="entry name" value="Nuclear_hrmn_rcpt"/>
</dbReference>
<evidence type="ECO:0000256" key="2">
    <source>
        <dbReference type="ARBA" id="ARBA00023015"/>
    </source>
</evidence>
<keyword evidence="4" id="KW-0675">Receptor</keyword>
<accession>A0A9D4RUM8</accession>
<dbReference type="PROSITE" id="PS51843">
    <property type="entry name" value="NR_LBD"/>
    <property type="match status" value="1"/>
</dbReference>
<dbReference type="Proteomes" id="UP000828390">
    <property type="component" value="Unassembled WGS sequence"/>
</dbReference>
<sequence>MRFPVASRLGRRPKRLKDSSGEPKRDTNVPIAPYPTSPAELYKLRMAELQKLLQQNGTFKSELMQAFLQAAQHSFREHQRNNNTNENQKNNKNAQHNGKTSSESGNTSSVTSSPGPSGSPGDPTSVMNRNRQSIDTKVGIIEDTLDNFRLDSDSSDTKDNFKTDNLTLTPATTIDYGLFSPTELLKNVTEIKQEVPELDNSQYSMMDNMMGGFPGMSRSASPMYMMSELSPETLRMMPDMMEMMKNMDPAMMMEGGMAMMPDMMAMHFPEPDDNANEIDVLRILEEVKQVPSALRQQLIDQVVETVGIAHLETVTPTRRKVAEANQKFMMKMQSGLMPDMSKMPADTHKIWEKFVGSMVYEITQVVRFCKKLPGFGEIHQEDQIVLIKKGSFEILLNRMCLLVDHVNHEMFDPTMEMKCPRDVIKKMPMGFFIVEFFSIAALINPLSLTDEETGLLSACLIMSPEREGLENVVAIEKLHTLFLQSLFFEMRKNHEDYENKFVSLLGIMPVFRQINQKHSSMLNALKMQKDPVIEEYPLLPKEIFDVEK</sequence>
<evidence type="ECO:0000256" key="4">
    <source>
        <dbReference type="ARBA" id="ARBA00023170"/>
    </source>
</evidence>
<dbReference type="PANTHER" id="PTHR45805:SF2">
    <property type="entry name" value="NUCLEAR HORMONE RECEPTOR HR3-RELATED"/>
    <property type="match status" value="1"/>
</dbReference>
<reference evidence="7" key="2">
    <citation type="submission" date="2020-11" db="EMBL/GenBank/DDBJ databases">
        <authorList>
            <person name="McCartney M.A."/>
            <person name="Auch B."/>
            <person name="Kono T."/>
            <person name="Mallez S."/>
            <person name="Becker A."/>
            <person name="Gohl D.M."/>
            <person name="Silverstein K.A.T."/>
            <person name="Koren S."/>
            <person name="Bechman K.B."/>
            <person name="Herman A."/>
            <person name="Abrahante J.E."/>
            <person name="Garbe J."/>
        </authorList>
    </citation>
    <scope>NUCLEOTIDE SEQUENCE</scope>
    <source>
        <strain evidence="7">Duluth1</strain>
        <tissue evidence="7">Whole animal</tissue>
    </source>
</reference>
<dbReference type="GO" id="GO:0004879">
    <property type="term" value="F:nuclear receptor activity"/>
    <property type="evidence" value="ECO:0007669"/>
    <property type="project" value="TreeGrafter"/>
</dbReference>
<dbReference type="Gene3D" id="1.10.565.10">
    <property type="entry name" value="Retinoid X Receptor"/>
    <property type="match status" value="1"/>
</dbReference>
<evidence type="ECO:0000259" key="6">
    <source>
        <dbReference type="PROSITE" id="PS51843"/>
    </source>
</evidence>
<feature type="region of interest" description="Disordered" evidence="5">
    <location>
        <begin position="79"/>
        <end position="129"/>
    </location>
</feature>
<protein>
    <recommendedName>
        <fullName evidence="6">NR LBD domain-containing protein</fullName>
    </recommendedName>
</protein>
<dbReference type="InterPro" id="IPR000536">
    <property type="entry name" value="Nucl_hrmn_rcpt_lig-bd"/>
</dbReference>
<evidence type="ECO:0000313" key="7">
    <source>
        <dbReference type="EMBL" id="KAH3881639.1"/>
    </source>
</evidence>
<evidence type="ECO:0000313" key="8">
    <source>
        <dbReference type="Proteomes" id="UP000828390"/>
    </source>
</evidence>
<comment type="subcellular location">
    <subcellularLocation>
        <location evidence="1">Nucleus</location>
    </subcellularLocation>
</comment>
<reference evidence="7" key="1">
    <citation type="journal article" date="2019" name="bioRxiv">
        <title>The Genome of the Zebra Mussel, Dreissena polymorpha: A Resource for Invasive Species Research.</title>
        <authorList>
            <person name="McCartney M.A."/>
            <person name="Auch B."/>
            <person name="Kono T."/>
            <person name="Mallez S."/>
            <person name="Zhang Y."/>
            <person name="Obille A."/>
            <person name="Becker A."/>
            <person name="Abrahante J.E."/>
            <person name="Garbe J."/>
            <person name="Badalamenti J.P."/>
            <person name="Herman A."/>
            <person name="Mangelson H."/>
            <person name="Liachko I."/>
            <person name="Sullivan S."/>
            <person name="Sone E.D."/>
            <person name="Koren S."/>
            <person name="Silverstein K.A.T."/>
            <person name="Beckman K.B."/>
            <person name="Gohl D.M."/>
        </authorList>
    </citation>
    <scope>NUCLEOTIDE SEQUENCE</scope>
    <source>
        <strain evidence="7">Duluth1</strain>
        <tissue evidence="7">Whole animal</tissue>
    </source>
</reference>
<comment type="caution">
    <text evidence="7">The sequence shown here is derived from an EMBL/GenBank/DDBJ whole genome shotgun (WGS) entry which is preliminary data.</text>
</comment>
<keyword evidence="8" id="KW-1185">Reference proteome</keyword>
<gene>
    <name evidence="7" type="ORF">DPMN_005565</name>
</gene>
<proteinExistence type="predicted"/>
<feature type="region of interest" description="Disordered" evidence="5">
    <location>
        <begin position="1"/>
        <end position="36"/>
    </location>
</feature>
<dbReference type="PANTHER" id="PTHR45805">
    <property type="entry name" value="NUCLEAR HORMONE RECEPTOR HR3-RELATED"/>
    <property type="match status" value="1"/>
</dbReference>
<dbReference type="GO" id="GO:0000978">
    <property type="term" value="F:RNA polymerase II cis-regulatory region sequence-specific DNA binding"/>
    <property type="evidence" value="ECO:0007669"/>
    <property type="project" value="TreeGrafter"/>
</dbReference>
<dbReference type="CDD" id="cd06929">
    <property type="entry name" value="NR_LBD_F1"/>
    <property type="match status" value="1"/>
</dbReference>
<keyword evidence="2" id="KW-0805">Transcription regulation</keyword>
<evidence type="ECO:0000256" key="3">
    <source>
        <dbReference type="ARBA" id="ARBA00023163"/>
    </source>
</evidence>
<dbReference type="GO" id="GO:0005634">
    <property type="term" value="C:nucleus"/>
    <property type="evidence" value="ECO:0007669"/>
    <property type="project" value="UniProtKB-SubCell"/>
</dbReference>
<dbReference type="PRINTS" id="PR00398">
    <property type="entry name" value="STRDHORMONER"/>
</dbReference>
<name>A0A9D4RUM8_DREPO</name>
<feature type="compositionally biased region" description="Basic and acidic residues" evidence="5">
    <location>
        <begin position="16"/>
        <end position="27"/>
    </location>
</feature>
<evidence type="ECO:0000256" key="1">
    <source>
        <dbReference type="ARBA" id="ARBA00004123"/>
    </source>
</evidence>
<dbReference type="SMART" id="SM00430">
    <property type="entry name" value="HOLI"/>
    <property type="match status" value="1"/>
</dbReference>
<dbReference type="EMBL" id="JAIWYP010000001">
    <property type="protein sequence ID" value="KAH3881639.1"/>
    <property type="molecule type" value="Genomic_DNA"/>
</dbReference>
<keyword evidence="3" id="KW-0804">Transcription</keyword>